<evidence type="ECO:0000313" key="10">
    <source>
        <dbReference type="EMBL" id="KTD85335.1"/>
    </source>
</evidence>
<keyword evidence="4 6" id="KW-0807">Transducer</keyword>
<dbReference type="CDD" id="cd11386">
    <property type="entry name" value="MCP_signal"/>
    <property type="match status" value="1"/>
</dbReference>
<dbReference type="Proteomes" id="UP000054709">
    <property type="component" value="Unassembled WGS sequence"/>
</dbReference>
<proteinExistence type="inferred from homology"/>
<dbReference type="Pfam" id="PF00015">
    <property type="entry name" value="MCPsignal"/>
    <property type="match status" value="1"/>
</dbReference>
<dbReference type="PROSITE" id="PS50885">
    <property type="entry name" value="HAMP"/>
    <property type="match status" value="1"/>
</dbReference>
<keyword evidence="11" id="KW-1185">Reference proteome</keyword>
<evidence type="ECO:0000259" key="9">
    <source>
        <dbReference type="PROSITE" id="PS50885"/>
    </source>
</evidence>
<keyword evidence="3 7" id="KW-0472">Membrane</keyword>
<dbReference type="PROSITE" id="PS50111">
    <property type="entry name" value="CHEMOTAXIS_TRANSDUC_2"/>
    <property type="match status" value="1"/>
</dbReference>
<dbReference type="GO" id="GO:0007165">
    <property type="term" value="P:signal transduction"/>
    <property type="evidence" value="ECO:0007669"/>
    <property type="project" value="UniProtKB-KW"/>
</dbReference>
<dbReference type="OrthoDB" id="369835at2"/>
<evidence type="ECO:0000256" key="4">
    <source>
        <dbReference type="ARBA" id="ARBA00023224"/>
    </source>
</evidence>
<keyword evidence="7" id="KW-1133">Transmembrane helix</keyword>
<dbReference type="SUPFAM" id="SSF58104">
    <property type="entry name" value="Methyl-accepting chemotaxis protein (MCP) signaling domain"/>
    <property type="match status" value="1"/>
</dbReference>
<dbReference type="Pfam" id="PF00672">
    <property type="entry name" value="HAMP"/>
    <property type="match status" value="1"/>
</dbReference>
<feature type="transmembrane region" description="Helical" evidence="7">
    <location>
        <begin position="181"/>
        <end position="203"/>
    </location>
</feature>
<dbReference type="PANTHER" id="PTHR32089">
    <property type="entry name" value="METHYL-ACCEPTING CHEMOTAXIS PROTEIN MCPB"/>
    <property type="match status" value="1"/>
</dbReference>
<dbReference type="GO" id="GO:0004888">
    <property type="term" value="F:transmembrane signaling receptor activity"/>
    <property type="evidence" value="ECO:0007669"/>
    <property type="project" value="InterPro"/>
</dbReference>
<comment type="similarity">
    <text evidence="5">Belongs to the methyl-accepting chemotaxis (MCP) protein family.</text>
</comment>
<evidence type="ECO:0000256" key="1">
    <source>
        <dbReference type="ARBA" id="ARBA00004236"/>
    </source>
</evidence>
<dbReference type="AlphaFoldDB" id="A0A0W1AVJ4"/>
<feature type="domain" description="HAMP" evidence="9">
    <location>
        <begin position="205"/>
        <end position="257"/>
    </location>
</feature>
<dbReference type="CDD" id="cd06225">
    <property type="entry name" value="HAMP"/>
    <property type="match status" value="1"/>
</dbReference>
<organism evidence="10 11">
    <name type="scientific">Paenibacillus etheri</name>
    <dbReference type="NCBI Taxonomy" id="1306852"/>
    <lineage>
        <taxon>Bacteria</taxon>
        <taxon>Bacillati</taxon>
        <taxon>Bacillota</taxon>
        <taxon>Bacilli</taxon>
        <taxon>Bacillales</taxon>
        <taxon>Paenibacillaceae</taxon>
        <taxon>Paenibacillus</taxon>
    </lineage>
</organism>
<evidence type="ECO:0000256" key="2">
    <source>
        <dbReference type="ARBA" id="ARBA00022475"/>
    </source>
</evidence>
<comment type="subcellular location">
    <subcellularLocation>
        <location evidence="1">Cell membrane</location>
    </subcellularLocation>
</comment>
<accession>A0A0W1AVJ4</accession>
<evidence type="ECO:0000256" key="7">
    <source>
        <dbReference type="SAM" id="Phobius"/>
    </source>
</evidence>
<dbReference type="InterPro" id="IPR003660">
    <property type="entry name" value="HAMP_dom"/>
</dbReference>
<dbReference type="InterPro" id="IPR004090">
    <property type="entry name" value="Chemotax_Me-accpt_rcpt"/>
</dbReference>
<reference evidence="10 11" key="1">
    <citation type="journal article" date="2015" name="Int. Biodeterior. Biodegradation">
        <title>Physiological and genetic screening methods for the isolation of methyl tert-butyl ether-degrading bacteria for bioremediation purposes.</title>
        <authorList>
            <person name="Guisado I.M."/>
            <person name="Purswani J."/>
            <person name="Gonzalez Lopez J."/>
            <person name="Pozo C."/>
        </authorList>
    </citation>
    <scope>NUCLEOTIDE SEQUENCE [LARGE SCALE GENOMIC DNA]</scope>
    <source>
        <strain evidence="10 11">SH7</strain>
    </source>
</reference>
<feature type="domain" description="Methyl-accepting transducer" evidence="8">
    <location>
        <begin position="276"/>
        <end position="512"/>
    </location>
</feature>
<dbReference type="SMART" id="SM00304">
    <property type="entry name" value="HAMP"/>
    <property type="match status" value="1"/>
</dbReference>
<dbReference type="Gene3D" id="1.10.287.950">
    <property type="entry name" value="Methyl-accepting chemotaxis protein"/>
    <property type="match status" value="1"/>
</dbReference>
<protein>
    <submittedName>
        <fullName evidence="10">Chemotaxis protein</fullName>
    </submittedName>
</protein>
<keyword evidence="7" id="KW-0812">Transmembrane</keyword>
<comment type="caution">
    <text evidence="10">The sequence shown here is derived from an EMBL/GenBank/DDBJ whole genome shotgun (WGS) entry which is preliminary data.</text>
</comment>
<evidence type="ECO:0000256" key="5">
    <source>
        <dbReference type="ARBA" id="ARBA00029447"/>
    </source>
</evidence>
<sequence length="562" mass="61677">MFRFKQSISRRFTRLLFVVLLLTSLLLSTSFYFISTSIFNSYVMPQINQILTAAAQDVYKNINTMHAQQALKKNEQAATNLEFYFQDKRKQHGVETIFLLNLKGKEAEVLSVDHDAKLKLEEIVKVSSAMQQALKGKSGLSDTYKDSHGIHKSAYIGIPGSTMVIGISSDVSFIQEKTDSILWTSAGITLLTLIIGSTGAWFMSMRITRPISKLAAYSARLAEGDFTEELTVKGSDEVAQLSRSFQAMTLRLKEMIGHVLVTSNTVVTDSNSLRERVEVLNEMADHSSTSVVEIGKGSTTIASSALENSKAMEEINFGIQHIASAATEVTEQISEASAEAIGGNEIAQSAVLQMRHVERASLQSLEQLQVMNERSVIIGEVVHSITEITKQIQMLSLNASIEAARAGEHGRGFAVVAGEVRKLSEQSRNANEQIRDFLLGLQEDMNRSVTEMNHVNSEVASGVGKVAEAGDAFSHLLILIQSINQNIQSVSAATQQISASTEEVSASVEETAQITSRSQESADTLSENSERQRIELEGHAVTVQHLYEQAKKLQEAVQQFKI</sequence>
<dbReference type="EMBL" id="LCZJ02000028">
    <property type="protein sequence ID" value="KTD85335.1"/>
    <property type="molecule type" value="Genomic_DNA"/>
</dbReference>
<gene>
    <name evidence="10" type="ORF">UQ64_20885</name>
</gene>
<evidence type="ECO:0000259" key="8">
    <source>
        <dbReference type="PROSITE" id="PS50111"/>
    </source>
</evidence>
<dbReference type="PANTHER" id="PTHR32089:SF112">
    <property type="entry name" value="LYSOZYME-LIKE PROTEIN-RELATED"/>
    <property type="match status" value="1"/>
</dbReference>
<dbReference type="RefSeq" id="WP_060624887.1">
    <property type="nucleotide sequence ID" value="NZ_LCZJ02000028.1"/>
</dbReference>
<dbReference type="SMART" id="SM00283">
    <property type="entry name" value="MA"/>
    <property type="match status" value="1"/>
</dbReference>
<dbReference type="Gene3D" id="6.10.340.10">
    <property type="match status" value="1"/>
</dbReference>
<evidence type="ECO:0000256" key="3">
    <source>
        <dbReference type="ARBA" id="ARBA00023136"/>
    </source>
</evidence>
<dbReference type="GO" id="GO:0006935">
    <property type="term" value="P:chemotaxis"/>
    <property type="evidence" value="ECO:0007669"/>
    <property type="project" value="InterPro"/>
</dbReference>
<evidence type="ECO:0000256" key="6">
    <source>
        <dbReference type="PROSITE-ProRule" id="PRU00284"/>
    </source>
</evidence>
<dbReference type="InterPro" id="IPR004089">
    <property type="entry name" value="MCPsignal_dom"/>
</dbReference>
<name>A0A0W1AVJ4_9BACL</name>
<dbReference type="GO" id="GO:0005886">
    <property type="term" value="C:plasma membrane"/>
    <property type="evidence" value="ECO:0007669"/>
    <property type="project" value="UniProtKB-SubCell"/>
</dbReference>
<dbReference type="PRINTS" id="PR00260">
    <property type="entry name" value="CHEMTRNSDUCR"/>
</dbReference>
<keyword evidence="2" id="KW-1003">Cell membrane</keyword>
<evidence type="ECO:0000313" key="11">
    <source>
        <dbReference type="Proteomes" id="UP000054709"/>
    </source>
</evidence>